<dbReference type="GO" id="GO:0031145">
    <property type="term" value="P:anaphase-promoting complex-dependent catabolic process"/>
    <property type="evidence" value="ECO:0007669"/>
    <property type="project" value="InterPro"/>
</dbReference>
<accession>A0A0L0C7D4</accession>
<proteinExistence type="predicted"/>
<dbReference type="OrthoDB" id="2110451at2759"/>
<dbReference type="EMBL" id="JRES01000909">
    <property type="protein sequence ID" value="KNC27339.1"/>
    <property type="molecule type" value="Genomic_DNA"/>
</dbReference>
<dbReference type="InterPro" id="IPR036322">
    <property type="entry name" value="WD40_repeat_dom_sf"/>
</dbReference>
<reference evidence="9 10" key="1">
    <citation type="journal article" date="2015" name="Nat. Commun.">
        <title>Lucilia cuprina genome unlocks parasitic fly biology to underpin future interventions.</title>
        <authorList>
            <person name="Anstead C.A."/>
            <person name="Korhonen P.K."/>
            <person name="Young N.D."/>
            <person name="Hall R.S."/>
            <person name="Jex A.R."/>
            <person name="Murali S.C."/>
            <person name="Hughes D.S."/>
            <person name="Lee S.F."/>
            <person name="Perry T."/>
            <person name="Stroehlein A.J."/>
            <person name="Ansell B.R."/>
            <person name="Breugelmans B."/>
            <person name="Hofmann A."/>
            <person name="Qu J."/>
            <person name="Dugan S."/>
            <person name="Lee S.L."/>
            <person name="Chao H."/>
            <person name="Dinh H."/>
            <person name="Han Y."/>
            <person name="Doddapaneni H.V."/>
            <person name="Worley K.C."/>
            <person name="Muzny D.M."/>
            <person name="Ioannidis P."/>
            <person name="Waterhouse R.M."/>
            <person name="Zdobnov E.M."/>
            <person name="James P.J."/>
            <person name="Bagnall N.H."/>
            <person name="Kotze A.C."/>
            <person name="Gibbs R.A."/>
            <person name="Richards S."/>
            <person name="Batterham P."/>
            <person name="Gasser R.B."/>
        </authorList>
    </citation>
    <scope>NUCLEOTIDE SEQUENCE [LARGE SCALE GENOMIC DNA]</scope>
    <source>
        <strain evidence="9 10">LS</strain>
        <tissue evidence="9">Full body</tissue>
    </source>
</reference>
<gene>
    <name evidence="9" type="ORF">FF38_01087</name>
</gene>
<feature type="domain" description="Anaphase-promoting complex subunit 4 long" evidence="8">
    <location>
        <begin position="226"/>
        <end position="420"/>
    </location>
</feature>
<dbReference type="GO" id="GO:0030071">
    <property type="term" value="P:regulation of mitotic metaphase/anaphase transition"/>
    <property type="evidence" value="ECO:0007669"/>
    <property type="project" value="InterPro"/>
</dbReference>
<evidence type="ECO:0000256" key="5">
    <source>
        <dbReference type="ARBA" id="ARBA00023306"/>
    </source>
</evidence>
<dbReference type="Pfam" id="PF12894">
    <property type="entry name" value="ANAPC4_WD40"/>
    <property type="match status" value="1"/>
</dbReference>
<dbReference type="GO" id="GO:0005680">
    <property type="term" value="C:anaphase-promoting complex"/>
    <property type="evidence" value="ECO:0007669"/>
    <property type="project" value="InterPro"/>
</dbReference>
<keyword evidence="4" id="KW-0833">Ubl conjugation pathway</keyword>
<dbReference type="STRING" id="7375.A0A0L0C7D4"/>
<evidence type="ECO:0000256" key="1">
    <source>
        <dbReference type="ARBA" id="ARBA00016067"/>
    </source>
</evidence>
<evidence type="ECO:0000256" key="4">
    <source>
        <dbReference type="ARBA" id="ARBA00022786"/>
    </source>
</evidence>
<dbReference type="InterPro" id="IPR017169">
    <property type="entry name" value="APC4_metazoa"/>
</dbReference>
<keyword evidence="3" id="KW-0498">Mitosis</keyword>
<evidence type="ECO:0000313" key="9">
    <source>
        <dbReference type="EMBL" id="KNC27339.1"/>
    </source>
</evidence>
<feature type="region of interest" description="Disordered" evidence="6">
    <location>
        <begin position="732"/>
        <end position="751"/>
    </location>
</feature>
<dbReference type="PIRSF" id="PIRSF037303">
    <property type="entry name" value="APC4"/>
    <property type="match status" value="1"/>
</dbReference>
<dbReference type="GO" id="GO:0034399">
    <property type="term" value="C:nuclear periphery"/>
    <property type="evidence" value="ECO:0007669"/>
    <property type="project" value="TreeGrafter"/>
</dbReference>
<comment type="caution">
    <text evidence="9">The sequence shown here is derived from an EMBL/GenBank/DDBJ whole genome shotgun (WGS) entry which is preliminary data.</text>
</comment>
<keyword evidence="10" id="KW-1185">Reference proteome</keyword>
<dbReference type="Pfam" id="PF12896">
    <property type="entry name" value="ANAPC4"/>
    <property type="match status" value="1"/>
</dbReference>
<dbReference type="InterPro" id="IPR024789">
    <property type="entry name" value="APC4"/>
</dbReference>
<dbReference type="GO" id="GO:0051301">
    <property type="term" value="P:cell division"/>
    <property type="evidence" value="ECO:0007669"/>
    <property type="project" value="UniProtKB-KW"/>
</dbReference>
<evidence type="ECO:0000259" key="7">
    <source>
        <dbReference type="Pfam" id="PF12894"/>
    </source>
</evidence>
<dbReference type="InterPro" id="IPR024977">
    <property type="entry name" value="Apc4-like_WD40_dom"/>
</dbReference>
<keyword evidence="2" id="KW-0132">Cell division</keyword>
<evidence type="ECO:0000256" key="2">
    <source>
        <dbReference type="ARBA" id="ARBA00022618"/>
    </source>
</evidence>
<dbReference type="AlphaFoldDB" id="A0A0L0C7D4"/>
<dbReference type="OMA" id="HCKLFVP"/>
<dbReference type="Proteomes" id="UP000037069">
    <property type="component" value="Unassembled WGS sequence"/>
</dbReference>
<dbReference type="InterPro" id="IPR015943">
    <property type="entry name" value="WD40/YVTN_repeat-like_dom_sf"/>
</dbReference>
<sequence>MSQSMSMKQIGARHMSCVIEIMEWSNKMDLVAYGTEKGKAGEIVIQRLNWQKIVTFPSPGEGVKVRSLSWQYDETIIAVGYSNGQVSLLDVEREESVSNLVYDDDIKKVYFSKAINAHDYRQLYRNKTELTYDFFLPPLPHLSSLGVSSKTEEHKTFAKGSPCFLVVILKCGKVHLLLLGALKSGAIDMSQHVSHPDELVVHDVRLSGDFNAMYALLRDGNQLKILHFHNTVLKEYISPMIHLAQHCANILETKNYIDKTIQCILEAWETVLLEMDNKLTSYANKQTEGSLSADFMELLVFGYATHEIEEFLMQDLTEKGVKKLQNSVDLSYSTIQSLVSKPLQMASINMFYFLNTIKGLARISYYYEPLIVCESTEAALRECGAFLMKVLELQQVIDQSVNDMKLFFCWLCVVIVRLHQQDVTEDMAQLSMEDTIYLAEYLNSFEDSVIENDDGTVIKRKFNLEKVGQYLEDKPLQQVVKTDMHHLWHKLLEENECLRNSTLLYPHEKRLSLTQQRDKMFATIDSVFQKPNESISLGFELDASFVCCSFNENSECNFDFIRTSYFVSESKKRDLMLVTIGWQDCLVLEFDDKFTQLKCFRLQTIPGPFTKDLTNGLENLKFVDLHFYNNDVLSLLLFKESETMKHQSYFIQFPLDQIAGKCSLHALPQNINLNELAVGHSIFDIIDITSFKAIESVCTNLAVSGCRKVASILSEKRKKMIIFEMEIEDDEDETEISQNSMLDISKESAVS</sequence>
<dbReference type="PANTHER" id="PTHR13260">
    <property type="entry name" value="ANAPHASE PROMOTING COMPLEX SUBUNIT 4 APC4"/>
    <property type="match status" value="1"/>
</dbReference>
<feature type="domain" description="Anaphase-promoting complex subunit 4-like WD40" evidence="7">
    <location>
        <begin position="22"/>
        <end position="113"/>
    </location>
</feature>
<evidence type="ECO:0000256" key="6">
    <source>
        <dbReference type="SAM" id="MobiDB-lite"/>
    </source>
</evidence>
<organism evidence="9 10">
    <name type="scientific">Lucilia cuprina</name>
    <name type="common">Green bottle fly</name>
    <name type="synonym">Australian sheep blowfly</name>
    <dbReference type="NCBI Taxonomy" id="7375"/>
    <lineage>
        <taxon>Eukaryota</taxon>
        <taxon>Metazoa</taxon>
        <taxon>Ecdysozoa</taxon>
        <taxon>Arthropoda</taxon>
        <taxon>Hexapoda</taxon>
        <taxon>Insecta</taxon>
        <taxon>Pterygota</taxon>
        <taxon>Neoptera</taxon>
        <taxon>Endopterygota</taxon>
        <taxon>Diptera</taxon>
        <taxon>Brachycera</taxon>
        <taxon>Muscomorpha</taxon>
        <taxon>Oestroidea</taxon>
        <taxon>Calliphoridae</taxon>
        <taxon>Luciliinae</taxon>
        <taxon>Lucilia</taxon>
    </lineage>
</organism>
<evidence type="ECO:0000313" key="10">
    <source>
        <dbReference type="Proteomes" id="UP000037069"/>
    </source>
</evidence>
<dbReference type="InterPro" id="IPR024790">
    <property type="entry name" value="APC4_long_dom"/>
</dbReference>
<evidence type="ECO:0000259" key="8">
    <source>
        <dbReference type="Pfam" id="PF12896"/>
    </source>
</evidence>
<name>A0A0L0C7D4_LUCCU</name>
<feature type="compositionally biased region" description="Polar residues" evidence="6">
    <location>
        <begin position="737"/>
        <end position="751"/>
    </location>
</feature>
<dbReference type="PANTHER" id="PTHR13260:SF0">
    <property type="entry name" value="ANAPHASE-PROMOTING COMPLEX SUBUNIT 4"/>
    <property type="match status" value="1"/>
</dbReference>
<evidence type="ECO:0000256" key="3">
    <source>
        <dbReference type="ARBA" id="ARBA00022776"/>
    </source>
</evidence>
<keyword evidence="5" id="KW-0131">Cell cycle</keyword>
<protein>
    <recommendedName>
        <fullName evidence="1">Anaphase-promoting complex subunit 4</fullName>
    </recommendedName>
</protein>
<dbReference type="SUPFAM" id="SSF50978">
    <property type="entry name" value="WD40 repeat-like"/>
    <property type="match status" value="1"/>
</dbReference>
<dbReference type="Gene3D" id="2.130.10.10">
    <property type="entry name" value="YVTN repeat-like/Quinoprotein amine dehydrogenase"/>
    <property type="match status" value="1"/>
</dbReference>
<dbReference type="GO" id="GO:0070979">
    <property type="term" value="P:protein K11-linked ubiquitination"/>
    <property type="evidence" value="ECO:0007669"/>
    <property type="project" value="TreeGrafter"/>
</dbReference>